<protein>
    <submittedName>
        <fullName evidence="2">Uncharacterized protein</fullName>
    </submittedName>
</protein>
<evidence type="ECO:0000256" key="1">
    <source>
        <dbReference type="SAM" id="MobiDB-lite"/>
    </source>
</evidence>
<evidence type="ECO:0000313" key="2">
    <source>
        <dbReference type="EMBL" id="MBK1660321.1"/>
    </source>
</evidence>
<gene>
    <name evidence="2" type="ORF">CKO45_19005</name>
</gene>
<comment type="caution">
    <text evidence="2">The sequence shown here is derived from an EMBL/GenBank/DDBJ whole genome shotgun (WGS) entry which is preliminary data.</text>
</comment>
<evidence type="ECO:0000313" key="3">
    <source>
        <dbReference type="Proteomes" id="UP000697995"/>
    </source>
</evidence>
<dbReference type="Proteomes" id="UP000697995">
    <property type="component" value="Unassembled WGS sequence"/>
</dbReference>
<dbReference type="RefSeq" id="WP_133221809.1">
    <property type="nucleotide sequence ID" value="NZ_NRSG01000166.1"/>
</dbReference>
<organism evidence="2 3">
    <name type="scientific">Paracraurococcus ruber</name>
    <dbReference type="NCBI Taxonomy" id="77675"/>
    <lineage>
        <taxon>Bacteria</taxon>
        <taxon>Pseudomonadati</taxon>
        <taxon>Pseudomonadota</taxon>
        <taxon>Alphaproteobacteria</taxon>
        <taxon>Acetobacterales</taxon>
        <taxon>Roseomonadaceae</taxon>
        <taxon>Paracraurococcus</taxon>
    </lineage>
</organism>
<feature type="region of interest" description="Disordered" evidence="1">
    <location>
        <begin position="1"/>
        <end position="20"/>
    </location>
</feature>
<proteinExistence type="predicted"/>
<dbReference type="EMBL" id="NRSG01000166">
    <property type="protein sequence ID" value="MBK1660321.1"/>
    <property type="molecule type" value="Genomic_DNA"/>
</dbReference>
<sequence>MMGLRESCASTSSAPQPSTTDLHAASLAAGEFGRALAELIADLASRETYGLLGALIACDVLPQGGVATDRLLGFGVVDATDRPAAFAEAHPAQLAAEPDPGAPSADDAQVWNPGNLLGLVEVQGVAAPDQPAVSSFGQFAWPLDLIPMLPDVVGDDAAPVVTSGDCILA</sequence>
<keyword evidence="3" id="KW-1185">Reference proteome</keyword>
<feature type="compositionally biased region" description="Low complexity" evidence="1">
    <location>
        <begin position="7"/>
        <end position="20"/>
    </location>
</feature>
<name>A0ABS1D1E2_9PROT</name>
<reference evidence="2 3" key="1">
    <citation type="journal article" date="2020" name="Microorganisms">
        <title>Osmotic Adaptation and Compatible Solute Biosynthesis of Phototrophic Bacteria as Revealed from Genome Analyses.</title>
        <authorList>
            <person name="Imhoff J.F."/>
            <person name="Rahn T."/>
            <person name="Kunzel S."/>
            <person name="Keller A."/>
            <person name="Neulinger S.C."/>
        </authorList>
    </citation>
    <scope>NUCLEOTIDE SEQUENCE [LARGE SCALE GENOMIC DNA]</scope>
    <source>
        <strain evidence="2 3">DSM 15382</strain>
    </source>
</reference>
<accession>A0ABS1D1E2</accession>